<dbReference type="SUPFAM" id="SSF46894">
    <property type="entry name" value="C-terminal effector domain of the bipartite response regulators"/>
    <property type="match status" value="1"/>
</dbReference>
<dbReference type="Gene3D" id="3.40.50.2300">
    <property type="match status" value="1"/>
</dbReference>
<evidence type="ECO:0000313" key="10">
    <source>
        <dbReference type="EMBL" id="MFD1217403.1"/>
    </source>
</evidence>
<dbReference type="InterPro" id="IPR000792">
    <property type="entry name" value="Tscrpt_reg_LuxR_C"/>
</dbReference>
<feature type="region of interest" description="Disordered" evidence="7">
    <location>
        <begin position="1"/>
        <end position="23"/>
    </location>
</feature>
<evidence type="ECO:0000256" key="4">
    <source>
        <dbReference type="ARBA" id="ARBA00023125"/>
    </source>
</evidence>
<gene>
    <name evidence="10" type="ORF">ACFQ2X_12390</name>
</gene>
<dbReference type="Pfam" id="PF00196">
    <property type="entry name" value="GerE"/>
    <property type="match status" value="1"/>
</dbReference>
<feature type="domain" description="Response regulatory" evidence="9">
    <location>
        <begin position="29"/>
        <end position="145"/>
    </location>
</feature>
<organism evidence="10 11">
    <name type="scientific">Microbulbifer celer</name>
    <dbReference type="NCBI Taxonomy" id="435905"/>
    <lineage>
        <taxon>Bacteria</taxon>
        <taxon>Pseudomonadati</taxon>
        <taxon>Pseudomonadota</taxon>
        <taxon>Gammaproteobacteria</taxon>
        <taxon>Cellvibrionales</taxon>
        <taxon>Microbulbiferaceae</taxon>
        <taxon>Microbulbifer</taxon>
    </lineage>
</organism>
<proteinExistence type="predicted"/>
<keyword evidence="11" id="KW-1185">Reference proteome</keyword>
<dbReference type="InterPro" id="IPR011006">
    <property type="entry name" value="CheY-like_superfamily"/>
</dbReference>
<dbReference type="SUPFAM" id="SSF52172">
    <property type="entry name" value="CheY-like"/>
    <property type="match status" value="1"/>
</dbReference>
<protein>
    <submittedName>
        <fullName evidence="10">Response regulator</fullName>
    </submittedName>
</protein>
<keyword evidence="5" id="KW-0804">Transcription</keyword>
<evidence type="ECO:0000256" key="6">
    <source>
        <dbReference type="PROSITE-ProRule" id="PRU00169"/>
    </source>
</evidence>
<dbReference type="PANTHER" id="PTHR48111">
    <property type="entry name" value="REGULATOR OF RPOS"/>
    <property type="match status" value="1"/>
</dbReference>
<dbReference type="PRINTS" id="PR00038">
    <property type="entry name" value="HTHLUXR"/>
</dbReference>
<name>A0ABW3U900_9GAMM</name>
<comment type="caution">
    <text evidence="10">The sequence shown here is derived from an EMBL/GenBank/DDBJ whole genome shotgun (WGS) entry which is preliminary data.</text>
</comment>
<dbReference type="CDD" id="cd06170">
    <property type="entry name" value="LuxR_C_like"/>
    <property type="match status" value="1"/>
</dbReference>
<dbReference type="CDD" id="cd19920">
    <property type="entry name" value="REC_PA4781-like"/>
    <property type="match status" value="1"/>
</dbReference>
<sequence>MSTHSTPPPTTAEETESTVGGTDTRAGDIVLVVDDSPDTLSLINDTLEQAGIDVLVALDGSQALNIARRLRPDMILLDAVMPGLDGFETCRLLKADPALASIPVMFMTGLTDSEDIVRGLESGGVDYLTKPIQPNELLARMKVHLNNARLTSSAHQALDSTGQFLFTVDIDGRMHWATPQTYALLSSAGAIESDLQRQMIADLGVWLSRNPGAGKKLKLTGLNKPLAVVYIERRDGNTFLLKLLDDGGPAGEEVLRGKLSLTKRESEVLFWIANGKTNREIGEILAVSPRTVNKHLEGIFSKLGVENRTAAAGIAIRALNPDS</sequence>
<evidence type="ECO:0000313" key="11">
    <source>
        <dbReference type="Proteomes" id="UP001597264"/>
    </source>
</evidence>
<keyword evidence="1 6" id="KW-0597">Phosphoprotein</keyword>
<dbReference type="SMART" id="SM00421">
    <property type="entry name" value="HTH_LUXR"/>
    <property type="match status" value="1"/>
</dbReference>
<accession>A0ABW3U900</accession>
<dbReference type="InterPro" id="IPR039420">
    <property type="entry name" value="WalR-like"/>
</dbReference>
<dbReference type="SMART" id="SM00448">
    <property type="entry name" value="REC"/>
    <property type="match status" value="1"/>
</dbReference>
<dbReference type="InterPro" id="IPR036388">
    <property type="entry name" value="WH-like_DNA-bd_sf"/>
</dbReference>
<dbReference type="Proteomes" id="UP001597264">
    <property type="component" value="Unassembled WGS sequence"/>
</dbReference>
<evidence type="ECO:0000256" key="5">
    <source>
        <dbReference type="ARBA" id="ARBA00023163"/>
    </source>
</evidence>
<evidence type="ECO:0000256" key="2">
    <source>
        <dbReference type="ARBA" id="ARBA00023012"/>
    </source>
</evidence>
<dbReference type="InterPro" id="IPR016032">
    <property type="entry name" value="Sig_transdc_resp-reg_C-effctor"/>
</dbReference>
<dbReference type="Gene3D" id="1.10.10.10">
    <property type="entry name" value="Winged helix-like DNA-binding domain superfamily/Winged helix DNA-binding domain"/>
    <property type="match status" value="1"/>
</dbReference>
<evidence type="ECO:0000256" key="1">
    <source>
        <dbReference type="ARBA" id="ARBA00022553"/>
    </source>
</evidence>
<feature type="domain" description="HTH luxR-type" evidence="8">
    <location>
        <begin position="254"/>
        <end position="319"/>
    </location>
</feature>
<evidence type="ECO:0000259" key="8">
    <source>
        <dbReference type="PROSITE" id="PS50043"/>
    </source>
</evidence>
<dbReference type="PROSITE" id="PS50110">
    <property type="entry name" value="RESPONSE_REGULATORY"/>
    <property type="match status" value="1"/>
</dbReference>
<evidence type="ECO:0000256" key="3">
    <source>
        <dbReference type="ARBA" id="ARBA00023015"/>
    </source>
</evidence>
<reference evidence="11" key="1">
    <citation type="journal article" date="2019" name="Int. J. Syst. Evol. Microbiol.">
        <title>The Global Catalogue of Microorganisms (GCM) 10K type strain sequencing project: providing services to taxonomists for standard genome sequencing and annotation.</title>
        <authorList>
            <consortium name="The Broad Institute Genomics Platform"/>
            <consortium name="The Broad Institute Genome Sequencing Center for Infectious Disease"/>
            <person name="Wu L."/>
            <person name="Ma J."/>
        </authorList>
    </citation>
    <scope>NUCLEOTIDE SEQUENCE [LARGE SCALE GENOMIC DNA]</scope>
    <source>
        <strain evidence="11">CCUG 54356</strain>
    </source>
</reference>
<dbReference type="PANTHER" id="PTHR48111:SF1">
    <property type="entry name" value="TWO-COMPONENT RESPONSE REGULATOR ORR33"/>
    <property type="match status" value="1"/>
</dbReference>
<dbReference type="EMBL" id="JBHTLR010000014">
    <property type="protein sequence ID" value="MFD1217403.1"/>
    <property type="molecule type" value="Genomic_DNA"/>
</dbReference>
<evidence type="ECO:0000259" key="9">
    <source>
        <dbReference type="PROSITE" id="PS50110"/>
    </source>
</evidence>
<keyword evidence="4" id="KW-0238">DNA-binding</keyword>
<feature type="modified residue" description="4-aspartylphosphate" evidence="6">
    <location>
        <position position="78"/>
    </location>
</feature>
<feature type="compositionally biased region" description="Pro residues" evidence="7">
    <location>
        <begin position="1"/>
        <end position="10"/>
    </location>
</feature>
<dbReference type="InterPro" id="IPR001789">
    <property type="entry name" value="Sig_transdc_resp-reg_receiver"/>
</dbReference>
<dbReference type="PROSITE" id="PS50043">
    <property type="entry name" value="HTH_LUXR_2"/>
    <property type="match status" value="1"/>
</dbReference>
<keyword evidence="2" id="KW-0902">Two-component regulatory system</keyword>
<keyword evidence="3" id="KW-0805">Transcription regulation</keyword>
<dbReference type="RefSeq" id="WP_230437437.1">
    <property type="nucleotide sequence ID" value="NZ_CP087715.1"/>
</dbReference>
<dbReference type="Pfam" id="PF00072">
    <property type="entry name" value="Response_reg"/>
    <property type="match status" value="1"/>
</dbReference>
<evidence type="ECO:0000256" key="7">
    <source>
        <dbReference type="SAM" id="MobiDB-lite"/>
    </source>
</evidence>